<reference evidence="1" key="1">
    <citation type="submission" date="2022-07" db="EMBL/GenBank/DDBJ databases">
        <title>Genome Sequence of Lecanicillium saksenae.</title>
        <authorList>
            <person name="Buettner E."/>
        </authorList>
    </citation>
    <scope>NUCLEOTIDE SEQUENCE</scope>
    <source>
        <strain evidence="1">VT-O1</strain>
    </source>
</reference>
<evidence type="ECO:0000313" key="2">
    <source>
        <dbReference type="Proteomes" id="UP001148737"/>
    </source>
</evidence>
<name>A0ACC1QTW0_9HYPO</name>
<sequence length="376" mass="40742">MYLPQILTGFALLSITSAHPNPPGVLSLDVKRVVNQSAYGVELEVGTPPQKMRVNVDTGSPFLGLAGTASNWCSLAAKPCAQYGSYDNRTSSTAKWDSDDFSNQLINHGFGSYINDTVRVGGQTFNDIMFGMITNYAASFPAPSVIPGLIAPAVTFQQILIEAGHVRSHTLGVYLGPEKEDANGELLFGGFDRAKQLDKPVTFKAIPVSSPATRQSANTANFSSVAVVRRSADHGQETTTRQFNISSQSYGVLDTGNPLWALPAPVWEFVASYFHIESDDNTDVDCSFRSPPEDGTALEVGFANDKLKIRIPIERLVTQYGPNSCASPIRRCGSDGEGCAFGDAFLRSAYTFFNFNEQTITMSNVKYTSERDIIAV</sequence>
<dbReference type="Proteomes" id="UP001148737">
    <property type="component" value="Unassembled WGS sequence"/>
</dbReference>
<comment type="caution">
    <text evidence="1">The sequence shown here is derived from an EMBL/GenBank/DDBJ whole genome shotgun (WGS) entry which is preliminary data.</text>
</comment>
<keyword evidence="2" id="KW-1185">Reference proteome</keyword>
<dbReference type="EMBL" id="JANAKD010000520">
    <property type="protein sequence ID" value="KAJ3493129.1"/>
    <property type="molecule type" value="Genomic_DNA"/>
</dbReference>
<evidence type="ECO:0000313" key="1">
    <source>
        <dbReference type="EMBL" id="KAJ3493129.1"/>
    </source>
</evidence>
<gene>
    <name evidence="1" type="ORF">NLG97_g4936</name>
</gene>
<protein>
    <submittedName>
        <fullName evidence="1">Uncharacterized protein</fullName>
    </submittedName>
</protein>
<organism evidence="1 2">
    <name type="scientific">Lecanicillium saksenae</name>
    <dbReference type="NCBI Taxonomy" id="468837"/>
    <lineage>
        <taxon>Eukaryota</taxon>
        <taxon>Fungi</taxon>
        <taxon>Dikarya</taxon>
        <taxon>Ascomycota</taxon>
        <taxon>Pezizomycotina</taxon>
        <taxon>Sordariomycetes</taxon>
        <taxon>Hypocreomycetidae</taxon>
        <taxon>Hypocreales</taxon>
        <taxon>Cordycipitaceae</taxon>
        <taxon>Lecanicillium</taxon>
    </lineage>
</organism>
<proteinExistence type="predicted"/>
<accession>A0ACC1QTW0</accession>